<sequence length="347" mass="37071">MIKLLPLFLFPGLLKAKGYKYEPMDIDGGSLPLDADAYTIELITNGQQHPNLTRGVQFNIFGTEDNAGSISVPKNVQWTWRVNVSDFSAPNAEGYDPARDPHVVTSTYDLNWPGGDNLTAALGIPNAGICVTFVDAPYDWPVNVTNAYTEDDTNSSSCVGALGQACVDAILSMGRAASLGRGQCLLPAESWFQLSQCQSTLGYASVSYRSSSIASRALGFLNSSATVARYDGEAWFGTLSGPQYGSGSGEYYTIANRLHIALVNPVLPTEEPINGTPGGWSQDPQLLCMRVNATKLSTKDPNGDGVTWTSEAVLEGAEENVGCTSTLDKVWLLFAATLASLAFVTKL</sequence>
<evidence type="ECO:0000313" key="1">
    <source>
        <dbReference type="EMBL" id="KAI6083010.1"/>
    </source>
</evidence>
<dbReference type="Proteomes" id="UP001497680">
    <property type="component" value="Unassembled WGS sequence"/>
</dbReference>
<gene>
    <name evidence="1" type="ORF">F4821DRAFT_201878</name>
</gene>
<comment type="caution">
    <text evidence="1">The sequence shown here is derived from an EMBL/GenBank/DDBJ whole genome shotgun (WGS) entry which is preliminary data.</text>
</comment>
<reference evidence="1 2" key="1">
    <citation type="journal article" date="2022" name="New Phytol.">
        <title>Ecological generalism drives hyperdiversity of secondary metabolite gene clusters in xylarialean endophytes.</title>
        <authorList>
            <person name="Franco M.E.E."/>
            <person name="Wisecaver J.H."/>
            <person name="Arnold A.E."/>
            <person name="Ju Y.M."/>
            <person name="Slot J.C."/>
            <person name="Ahrendt S."/>
            <person name="Moore L.P."/>
            <person name="Eastman K.E."/>
            <person name="Scott K."/>
            <person name="Konkel Z."/>
            <person name="Mondo S.J."/>
            <person name="Kuo A."/>
            <person name="Hayes R.D."/>
            <person name="Haridas S."/>
            <person name="Andreopoulos B."/>
            <person name="Riley R."/>
            <person name="LaButti K."/>
            <person name="Pangilinan J."/>
            <person name="Lipzen A."/>
            <person name="Amirebrahimi M."/>
            <person name="Yan J."/>
            <person name="Adam C."/>
            <person name="Keymanesh K."/>
            <person name="Ng V."/>
            <person name="Louie K."/>
            <person name="Northen T."/>
            <person name="Drula E."/>
            <person name="Henrissat B."/>
            <person name="Hsieh H.M."/>
            <person name="Youens-Clark K."/>
            <person name="Lutzoni F."/>
            <person name="Miadlikowska J."/>
            <person name="Eastwood D.C."/>
            <person name="Hamelin R.C."/>
            <person name="Grigoriev I.V."/>
            <person name="U'Ren J.M."/>
        </authorList>
    </citation>
    <scope>NUCLEOTIDE SEQUENCE [LARGE SCALE GENOMIC DNA]</scope>
    <source>
        <strain evidence="1 2">ER1909</strain>
    </source>
</reference>
<dbReference type="EMBL" id="MU394359">
    <property type="protein sequence ID" value="KAI6083010.1"/>
    <property type="molecule type" value="Genomic_DNA"/>
</dbReference>
<accession>A0ACC0CRH0</accession>
<name>A0ACC0CRH0_9PEZI</name>
<protein>
    <submittedName>
        <fullName evidence="1">Uncharacterized protein</fullName>
    </submittedName>
</protein>
<keyword evidence="2" id="KW-1185">Reference proteome</keyword>
<organism evidence="1 2">
    <name type="scientific">Hypoxylon rubiginosum</name>
    <dbReference type="NCBI Taxonomy" id="110542"/>
    <lineage>
        <taxon>Eukaryota</taxon>
        <taxon>Fungi</taxon>
        <taxon>Dikarya</taxon>
        <taxon>Ascomycota</taxon>
        <taxon>Pezizomycotina</taxon>
        <taxon>Sordariomycetes</taxon>
        <taxon>Xylariomycetidae</taxon>
        <taxon>Xylariales</taxon>
        <taxon>Hypoxylaceae</taxon>
        <taxon>Hypoxylon</taxon>
    </lineage>
</organism>
<proteinExistence type="predicted"/>
<evidence type="ECO:0000313" key="2">
    <source>
        <dbReference type="Proteomes" id="UP001497680"/>
    </source>
</evidence>